<evidence type="ECO:0000313" key="3">
    <source>
        <dbReference type="EMBL" id="AJP49498.1"/>
    </source>
</evidence>
<dbReference type="InterPro" id="IPR036938">
    <property type="entry name" value="PAP2/HPO_sf"/>
</dbReference>
<dbReference type="EMBL" id="CP010554">
    <property type="protein sequence ID" value="AJP49498.1"/>
    <property type="molecule type" value="Genomic_DNA"/>
</dbReference>
<keyword evidence="1" id="KW-0812">Transmembrane</keyword>
<protein>
    <submittedName>
        <fullName evidence="3">Phosphoesterase</fullName>
    </submittedName>
</protein>
<feature type="transmembrane region" description="Helical" evidence="1">
    <location>
        <begin position="81"/>
        <end position="99"/>
    </location>
</feature>
<organism evidence="3 4">
    <name type="scientific">Rugosibacter aromaticivorans</name>
    <dbReference type="NCBI Taxonomy" id="1565605"/>
    <lineage>
        <taxon>Bacteria</taxon>
        <taxon>Pseudomonadati</taxon>
        <taxon>Pseudomonadota</taxon>
        <taxon>Betaproteobacteria</taxon>
        <taxon>Nitrosomonadales</taxon>
        <taxon>Sterolibacteriaceae</taxon>
        <taxon>Rugosibacter</taxon>
    </lineage>
</organism>
<name>A0A0C5JCC3_9PROT</name>
<proteinExistence type="predicted"/>
<feature type="transmembrane region" description="Helical" evidence="1">
    <location>
        <begin position="20"/>
        <end position="39"/>
    </location>
</feature>
<keyword evidence="4" id="KW-1185">Reference proteome</keyword>
<dbReference type="CDD" id="cd01610">
    <property type="entry name" value="PAP2_like"/>
    <property type="match status" value="1"/>
</dbReference>
<feature type="transmembrane region" description="Helical" evidence="1">
    <location>
        <begin position="219"/>
        <end position="239"/>
    </location>
</feature>
<keyword evidence="1" id="KW-1133">Transmembrane helix</keyword>
<dbReference type="SUPFAM" id="SSF48317">
    <property type="entry name" value="Acid phosphatase/Vanadium-dependent haloperoxidase"/>
    <property type="match status" value="1"/>
</dbReference>
<sequence length="273" mass="31569">MRNRPLRLDNSTLFQGRWDWPRLMVCHIIAIVLLTSWLWHPTRTPWDQLDRQIFHYLNAPLATSSTWAHLWAFGSMRLADMGVGLVMVGFLIKGNWLFARDQVRTALYAFLSVLFLLLVIRIGLFAQWVKWMHWQHAGPSLVLDGAVRLSELFPDWEKFSHIKDSSKNSFPGDHASVLLLWAMFLSPFAKLWQRVLIWLLTAIFLLPRLVAGAHWGTDIFIGGVFLSLIAFSWGFYTPFAARSTRLLERLFTPVFHCLQKIPGLNRISLISGR</sequence>
<keyword evidence="1" id="KW-0472">Membrane</keyword>
<dbReference type="KEGG" id="rbu:PG1C_07350"/>
<evidence type="ECO:0000259" key="2">
    <source>
        <dbReference type="Pfam" id="PF01569"/>
    </source>
</evidence>
<feature type="transmembrane region" description="Helical" evidence="1">
    <location>
        <begin position="195"/>
        <end position="213"/>
    </location>
</feature>
<dbReference type="Pfam" id="PF01569">
    <property type="entry name" value="PAP2"/>
    <property type="match status" value="1"/>
</dbReference>
<feature type="domain" description="Phosphatidic acid phosphatase type 2/haloperoxidase" evidence="2">
    <location>
        <begin position="123"/>
        <end position="233"/>
    </location>
</feature>
<evidence type="ECO:0000313" key="4">
    <source>
        <dbReference type="Proteomes" id="UP000061603"/>
    </source>
</evidence>
<gene>
    <name evidence="3" type="ORF">PG1C_07350</name>
</gene>
<accession>A0A0C5JCC3</accession>
<dbReference type="STRING" id="1565605.PG1C_07350"/>
<dbReference type="InterPro" id="IPR000326">
    <property type="entry name" value="PAP2/HPO"/>
</dbReference>
<feature type="transmembrane region" description="Helical" evidence="1">
    <location>
        <begin position="106"/>
        <end position="129"/>
    </location>
</feature>
<dbReference type="Proteomes" id="UP000061603">
    <property type="component" value="Chromosome"/>
</dbReference>
<reference evidence="3 4" key="1">
    <citation type="journal article" date="2015" name="Genome Announc.">
        <title>Complete Genome Sequence of a Novel Bacterium within the Family Rhodocyclaceae That Degrades Polycyclic Aromatic Hydrocarbons.</title>
        <authorList>
            <person name="Singleton D.R."/>
            <person name="Dickey A.N."/>
            <person name="Scholl E.H."/>
            <person name="Wright F.A."/>
            <person name="Aitken M.D."/>
        </authorList>
    </citation>
    <scope>NUCLEOTIDE SEQUENCE [LARGE SCALE GENOMIC DNA]</scope>
    <source>
        <strain evidence="4">PG1-Ca6</strain>
    </source>
</reference>
<evidence type="ECO:0000256" key="1">
    <source>
        <dbReference type="SAM" id="Phobius"/>
    </source>
</evidence>
<dbReference type="AlphaFoldDB" id="A0A0C5JCC3"/>
<dbReference type="HOGENOM" id="CLU_102925_0_0_4"/>